<dbReference type="Gene3D" id="1.10.630.10">
    <property type="entry name" value="Cytochrome P450"/>
    <property type="match status" value="1"/>
</dbReference>
<keyword evidence="10 13" id="KW-0408">Iron</keyword>
<dbReference type="InterPro" id="IPR001128">
    <property type="entry name" value="Cyt_P450"/>
</dbReference>
<dbReference type="Pfam" id="PF00067">
    <property type="entry name" value="p450"/>
    <property type="match status" value="1"/>
</dbReference>
<keyword evidence="8" id="KW-1133">Transmembrane helix</keyword>
<dbReference type="SUPFAM" id="SSF48264">
    <property type="entry name" value="Cytochrome P450"/>
    <property type="match status" value="1"/>
</dbReference>
<evidence type="ECO:0000256" key="5">
    <source>
        <dbReference type="ARBA" id="ARBA00022617"/>
    </source>
</evidence>
<sequence>MTVTGLSLQTLAILVGSVAALRGFQLLLDFRRLLASIHHLPGYRTILSSSTVLGNLFPPIPLLTLGHDHTWLSKHAPFAERGLDVVSAVACWPKAMGSLFIADADVIKDIVWFRGERFPKPLGQYTLLMVFGKNIIASEGNEWKRYRKIVTPAFSEKNNRLVWDATIQIMLDLFDTMWAEQEEVVVNHSVDLTLPLSLFVIGAASFGRPMSWKEDAVVPLGHQLTFKDALRTVAQDVILQCLVPRWAMGLTKRLRRARLAFDELNQYLTEMIHERQGFQPEEDNHDILSSLLSAIDDKNLSNGEVKLSDSELIGNIFILLAAGHETTAHTLSFVFALLALHPDKQEEMYQQIKRVLPDGRMPTYDDMPSLAYSSAVFNEALRMFPPVCVVPKTSAEDTTFTLTDVNGTMKTVVVPKGLSLNLDIAGLHYNPKYWEDPFTFKPERFLGDWNRDAFLSFSSGYRGCVGRKFAETEGAAVLTLLISRYTISIKDEPQFAGETYEQRKARILDAQSILTLAPTRLPLVFTRRT</sequence>
<evidence type="ECO:0000313" key="16">
    <source>
        <dbReference type="Proteomes" id="UP000054485"/>
    </source>
</evidence>
<dbReference type="InterPro" id="IPR036396">
    <property type="entry name" value="Cyt_P450_sf"/>
</dbReference>
<evidence type="ECO:0000256" key="10">
    <source>
        <dbReference type="ARBA" id="ARBA00023004"/>
    </source>
</evidence>
<dbReference type="PRINTS" id="PR00385">
    <property type="entry name" value="P450"/>
</dbReference>
<evidence type="ECO:0000256" key="8">
    <source>
        <dbReference type="ARBA" id="ARBA00022989"/>
    </source>
</evidence>
<evidence type="ECO:0000256" key="11">
    <source>
        <dbReference type="ARBA" id="ARBA00023033"/>
    </source>
</evidence>
<comment type="cofactor">
    <cofactor evidence="1 13">
        <name>heme</name>
        <dbReference type="ChEBI" id="CHEBI:30413"/>
    </cofactor>
</comment>
<evidence type="ECO:0000256" key="1">
    <source>
        <dbReference type="ARBA" id="ARBA00001971"/>
    </source>
</evidence>
<feature type="binding site" description="axial binding residue" evidence="13">
    <location>
        <position position="464"/>
    </location>
    <ligand>
        <name>heme</name>
        <dbReference type="ChEBI" id="CHEBI:30413"/>
    </ligand>
    <ligandPart>
        <name>Fe</name>
        <dbReference type="ChEBI" id="CHEBI:18248"/>
    </ligandPart>
</feature>
<evidence type="ECO:0000313" key="15">
    <source>
        <dbReference type="EMBL" id="KIK40337.1"/>
    </source>
</evidence>
<evidence type="ECO:0000256" key="13">
    <source>
        <dbReference type="PIRSR" id="PIRSR602401-1"/>
    </source>
</evidence>
<evidence type="ECO:0000256" key="14">
    <source>
        <dbReference type="RuleBase" id="RU000461"/>
    </source>
</evidence>
<keyword evidence="6" id="KW-0812">Transmembrane</keyword>
<evidence type="ECO:0000256" key="3">
    <source>
        <dbReference type="ARBA" id="ARBA00004721"/>
    </source>
</evidence>
<evidence type="ECO:0000256" key="4">
    <source>
        <dbReference type="ARBA" id="ARBA00010617"/>
    </source>
</evidence>
<dbReference type="InterPro" id="IPR017972">
    <property type="entry name" value="Cyt_P450_CS"/>
</dbReference>
<dbReference type="PRINTS" id="PR00463">
    <property type="entry name" value="EP450I"/>
</dbReference>
<keyword evidence="5 13" id="KW-0349">Heme</keyword>
<dbReference type="InParanoid" id="A0A0D0B1E3"/>
<reference evidence="16" key="2">
    <citation type="submission" date="2015-01" db="EMBL/GenBank/DDBJ databases">
        <title>Evolutionary Origins and Diversification of the Mycorrhizal Mutualists.</title>
        <authorList>
            <consortium name="DOE Joint Genome Institute"/>
            <consortium name="Mycorrhizal Genomics Consortium"/>
            <person name="Kohler A."/>
            <person name="Kuo A."/>
            <person name="Nagy L.G."/>
            <person name="Floudas D."/>
            <person name="Copeland A."/>
            <person name="Barry K.W."/>
            <person name="Cichocki N."/>
            <person name="Veneault-Fourrey C."/>
            <person name="LaButti K."/>
            <person name="Lindquist E.A."/>
            <person name="Lipzen A."/>
            <person name="Lundell T."/>
            <person name="Morin E."/>
            <person name="Murat C."/>
            <person name="Riley R."/>
            <person name="Ohm R."/>
            <person name="Sun H."/>
            <person name="Tunlid A."/>
            <person name="Henrissat B."/>
            <person name="Grigoriev I.V."/>
            <person name="Hibbett D.S."/>
            <person name="Martin F."/>
        </authorList>
    </citation>
    <scope>NUCLEOTIDE SEQUENCE [LARGE SCALE GENOMIC DNA]</scope>
    <source>
        <strain evidence="16">UH-Slu-Lm8-n1</strain>
    </source>
</reference>
<protein>
    <recommendedName>
        <fullName evidence="17">Cytochrome P450</fullName>
    </recommendedName>
</protein>
<dbReference type="InterPro" id="IPR002401">
    <property type="entry name" value="Cyt_P450_E_grp-I"/>
</dbReference>
<gene>
    <name evidence="15" type="ORF">CY34DRAFT_87571</name>
</gene>
<organism evidence="15 16">
    <name type="scientific">Suillus luteus UH-Slu-Lm8-n1</name>
    <dbReference type="NCBI Taxonomy" id="930992"/>
    <lineage>
        <taxon>Eukaryota</taxon>
        <taxon>Fungi</taxon>
        <taxon>Dikarya</taxon>
        <taxon>Basidiomycota</taxon>
        <taxon>Agaricomycotina</taxon>
        <taxon>Agaricomycetes</taxon>
        <taxon>Agaricomycetidae</taxon>
        <taxon>Boletales</taxon>
        <taxon>Suillineae</taxon>
        <taxon>Suillaceae</taxon>
        <taxon>Suillus</taxon>
    </lineage>
</organism>
<comment type="subcellular location">
    <subcellularLocation>
        <location evidence="2">Membrane</location>
    </subcellularLocation>
</comment>
<evidence type="ECO:0000256" key="7">
    <source>
        <dbReference type="ARBA" id="ARBA00022723"/>
    </source>
</evidence>
<dbReference type="GO" id="GO:0020037">
    <property type="term" value="F:heme binding"/>
    <property type="evidence" value="ECO:0007669"/>
    <property type="project" value="InterPro"/>
</dbReference>
<dbReference type="OrthoDB" id="1470350at2759"/>
<dbReference type="STRING" id="930992.A0A0D0B1E3"/>
<dbReference type="GO" id="GO:0016020">
    <property type="term" value="C:membrane"/>
    <property type="evidence" value="ECO:0007669"/>
    <property type="project" value="UniProtKB-SubCell"/>
</dbReference>
<keyword evidence="9 14" id="KW-0560">Oxidoreductase</keyword>
<dbReference type="Proteomes" id="UP000054485">
    <property type="component" value="Unassembled WGS sequence"/>
</dbReference>
<dbReference type="HOGENOM" id="CLU_001570_25_0_1"/>
<keyword evidence="16" id="KW-1185">Reference proteome</keyword>
<comment type="similarity">
    <text evidence="4 14">Belongs to the cytochrome P450 family.</text>
</comment>
<dbReference type="PANTHER" id="PTHR24305">
    <property type="entry name" value="CYTOCHROME P450"/>
    <property type="match status" value="1"/>
</dbReference>
<accession>A0A0D0B1E3</accession>
<dbReference type="AlphaFoldDB" id="A0A0D0B1E3"/>
<proteinExistence type="inferred from homology"/>
<evidence type="ECO:0000256" key="9">
    <source>
        <dbReference type="ARBA" id="ARBA00023002"/>
    </source>
</evidence>
<evidence type="ECO:0000256" key="2">
    <source>
        <dbReference type="ARBA" id="ARBA00004370"/>
    </source>
</evidence>
<dbReference type="InterPro" id="IPR050121">
    <property type="entry name" value="Cytochrome_P450_monoxygenase"/>
</dbReference>
<evidence type="ECO:0008006" key="17">
    <source>
        <dbReference type="Google" id="ProtNLM"/>
    </source>
</evidence>
<keyword evidence="12" id="KW-0472">Membrane</keyword>
<keyword evidence="11 14" id="KW-0503">Monooxygenase</keyword>
<comment type="pathway">
    <text evidence="3">Secondary metabolite biosynthesis; terpenoid biosynthesis.</text>
</comment>
<reference evidence="15 16" key="1">
    <citation type="submission" date="2014-04" db="EMBL/GenBank/DDBJ databases">
        <authorList>
            <consortium name="DOE Joint Genome Institute"/>
            <person name="Kuo A."/>
            <person name="Ruytinx J."/>
            <person name="Rineau F."/>
            <person name="Colpaert J."/>
            <person name="Kohler A."/>
            <person name="Nagy L.G."/>
            <person name="Floudas D."/>
            <person name="Copeland A."/>
            <person name="Barry K.W."/>
            <person name="Cichocki N."/>
            <person name="Veneault-Fourrey C."/>
            <person name="LaButti K."/>
            <person name="Lindquist E.A."/>
            <person name="Lipzen A."/>
            <person name="Lundell T."/>
            <person name="Morin E."/>
            <person name="Murat C."/>
            <person name="Sun H."/>
            <person name="Tunlid A."/>
            <person name="Henrissat B."/>
            <person name="Grigoriev I.V."/>
            <person name="Hibbett D.S."/>
            <person name="Martin F."/>
            <person name="Nordberg H.P."/>
            <person name="Cantor M.N."/>
            <person name="Hua S.X."/>
        </authorList>
    </citation>
    <scope>NUCLEOTIDE SEQUENCE [LARGE SCALE GENOMIC DNA]</scope>
    <source>
        <strain evidence="15 16">UH-Slu-Lm8-n1</strain>
    </source>
</reference>
<dbReference type="GO" id="GO:0016705">
    <property type="term" value="F:oxidoreductase activity, acting on paired donors, with incorporation or reduction of molecular oxygen"/>
    <property type="evidence" value="ECO:0007669"/>
    <property type="project" value="InterPro"/>
</dbReference>
<dbReference type="GO" id="GO:0004497">
    <property type="term" value="F:monooxygenase activity"/>
    <property type="evidence" value="ECO:0007669"/>
    <property type="project" value="UniProtKB-KW"/>
</dbReference>
<dbReference type="PANTHER" id="PTHR24305:SF166">
    <property type="entry name" value="CYTOCHROME P450 12A4, MITOCHONDRIAL-RELATED"/>
    <property type="match status" value="1"/>
</dbReference>
<evidence type="ECO:0000256" key="6">
    <source>
        <dbReference type="ARBA" id="ARBA00022692"/>
    </source>
</evidence>
<keyword evidence="7 13" id="KW-0479">Metal-binding</keyword>
<dbReference type="GO" id="GO:0005506">
    <property type="term" value="F:iron ion binding"/>
    <property type="evidence" value="ECO:0007669"/>
    <property type="project" value="InterPro"/>
</dbReference>
<dbReference type="EMBL" id="KN835306">
    <property type="protein sequence ID" value="KIK40337.1"/>
    <property type="molecule type" value="Genomic_DNA"/>
</dbReference>
<dbReference type="PROSITE" id="PS00086">
    <property type="entry name" value="CYTOCHROME_P450"/>
    <property type="match status" value="1"/>
</dbReference>
<name>A0A0D0B1E3_9AGAM</name>
<evidence type="ECO:0000256" key="12">
    <source>
        <dbReference type="ARBA" id="ARBA00023136"/>
    </source>
</evidence>